<comment type="caution">
    <text evidence="2">The sequence shown here is derived from an EMBL/GenBank/DDBJ whole genome shotgun (WGS) entry which is preliminary data.</text>
</comment>
<evidence type="ECO:0000259" key="1">
    <source>
        <dbReference type="Pfam" id="PF06439"/>
    </source>
</evidence>
<dbReference type="Pfam" id="PF06439">
    <property type="entry name" value="3keto-disac_hyd"/>
    <property type="match status" value="1"/>
</dbReference>
<dbReference type="EMBL" id="SNRY01000090">
    <property type="protein sequence ID" value="KAA6347606.1"/>
    <property type="molecule type" value="Genomic_DNA"/>
</dbReference>
<feature type="domain" description="3-keto-alpha-glucoside-1,2-lyase/3-keto-2-hydroxy-glucal hydratase" evidence="1">
    <location>
        <begin position="57"/>
        <end position="249"/>
    </location>
</feature>
<dbReference type="Gene3D" id="2.60.120.560">
    <property type="entry name" value="Exo-inulinase, domain 1"/>
    <property type="match status" value="1"/>
</dbReference>
<protein>
    <recommendedName>
        <fullName evidence="1">3-keto-alpha-glucoside-1,2-lyase/3-keto-2-hydroxy-glucal hydratase domain-containing protein</fullName>
    </recommendedName>
</protein>
<evidence type="ECO:0000313" key="2">
    <source>
        <dbReference type="EMBL" id="KAA6347606.1"/>
    </source>
</evidence>
<gene>
    <name evidence="2" type="ORF">EZS27_004936</name>
</gene>
<dbReference type="GO" id="GO:0016787">
    <property type="term" value="F:hydrolase activity"/>
    <property type="evidence" value="ECO:0007669"/>
    <property type="project" value="InterPro"/>
</dbReference>
<accession>A0A5J4SNC7</accession>
<name>A0A5J4SNC7_9ZZZZ</name>
<dbReference type="InterPro" id="IPR010496">
    <property type="entry name" value="AL/BT2_dom"/>
</dbReference>
<proteinExistence type="predicted"/>
<organism evidence="2">
    <name type="scientific">termite gut metagenome</name>
    <dbReference type="NCBI Taxonomy" id="433724"/>
    <lineage>
        <taxon>unclassified sequences</taxon>
        <taxon>metagenomes</taxon>
        <taxon>organismal metagenomes</taxon>
    </lineage>
</organism>
<dbReference type="AlphaFoldDB" id="A0A5J4SNC7"/>
<sequence length="251" mass="27737">MRKVTCLFISFGASVCLLAQAQQPQQSQQWDPRSTEWYYPVPAKVTPGQGTKPPSDAIILFDGKDVSQWEPAKGEGAVEWKVQNGSLVIAPGKGSIKTKGFFGDCQLHIEFKSPAPGKNNGQNRGNSGIMMHDQYEIQVLDGDNNPTYVNGMVGSIYKQVAPLTNAYTKNGEWQVYDIYWKAPVFNIDGSVASPAMVTLVLNGIVIQNNYILKGTTPYTGLPKYTAHGRLPISLQDHGTETEFRNIWIRNL</sequence>
<reference evidence="2" key="1">
    <citation type="submission" date="2019-03" db="EMBL/GenBank/DDBJ databases">
        <title>Single cell metagenomics reveals metabolic interactions within the superorganism composed of flagellate Streblomastix strix and complex community of Bacteroidetes bacteria on its surface.</title>
        <authorList>
            <person name="Treitli S.C."/>
            <person name="Kolisko M."/>
            <person name="Husnik F."/>
            <person name="Keeling P."/>
            <person name="Hampl V."/>
        </authorList>
    </citation>
    <scope>NUCLEOTIDE SEQUENCE</scope>
    <source>
        <strain evidence="2">STM</strain>
    </source>
</reference>